<keyword evidence="2" id="KW-1185">Reference proteome</keyword>
<comment type="caution">
    <text evidence="1">The sequence shown here is derived from an EMBL/GenBank/DDBJ whole genome shotgun (WGS) entry which is preliminary data.</text>
</comment>
<evidence type="ECO:0000313" key="1">
    <source>
        <dbReference type="EMBL" id="KAG5458896.1"/>
    </source>
</evidence>
<dbReference type="OrthoDB" id="10595922at2759"/>
<dbReference type="AlphaFoldDB" id="A0A8H7ZT50"/>
<evidence type="ECO:0000313" key="2">
    <source>
        <dbReference type="Proteomes" id="UP000673691"/>
    </source>
</evidence>
<sequence>MHQVAVHERVLQQRRNRIHVILAHLADILKQETQALQHAVLHVQLRHAVLVHQRGQDREWRASLGNDGDGNSGTHTDFKNEKRVRLSSKTSATILTASCVWQQRSAALNTPILPFLNFQVVQQRSQDVLRANGLGNVPEGVYSGSSDPLLVGL</sequence>
<gene>
    <name evidence="1" type="ORF">BJ554DRAFT_793</name>
</gene>
<reference evidence="1 2" key="1">
    <citation type="journal article" name="Sci. Rep.">
        <title>Genome-scale phylogenetic analyses confirm Olpidium as the closest living zoosporic fungus to the non-flagellated, terrestrial fungi.</title>
        <authorList>
            <person name="Chang Y."/>
            <person name="Rochon D."/>
            <person name="Sekimoto S."/>
            <person name="Wang Y."/>
            <person name="Chovatia M."/>
            <person name="Sandor L."/>
            <person name="Salamov A."/>
            <person name="Grigoriev I.V."/>
            <person name="Stajich J.E."/>
            <person name="Spatafora J.W."/>
        </authorList>
    </citation>
    <scope>NUCLEOTIDE SEQUENCE [LARGE SCALE GENOMIC DNA]</scope>
    <source>
        <strain evidence="1">S191</strain>
    </source>
</reference>
<dbReference type="Proteomes" id="UP000673691">
    <property type="component" value="Unassembled WGS sequence"/>
</dbReference>
<organism evidence="1 2">
    <name type="scientific">Olpidium bornovanus</name>
    <dbReference type="NCBI Taxonomy" id="278681"/>
    <lineage>
        <taxon>Eukaryota</taxon>
        <taxon>Fungi</taxon>
        <taxon>Fungi incertae sedis</taxon>
        <taxon>Olpidiomycota</taxon>
        <taxon>Olpidiomycotina</taxon>
        <taxon>Olpidiomycetes</taxon>
        <taxon>Olpidiales</taxon>
        <taxon>Olpidiaceae</taxon>
        <taxon>Olpidium</taxon>
    </lineage>
</organism>
<dbReference type="EMBL" id="JAEFCI010007745">
    <property type="protein sequence ID" value="KAG5458896.1"/>
    <property type="molecule type" value="Genomic_DNA"/>
</dbReference>
<accession>A0A8H7ZT50</accession>
<protein>
    <submittedName>
        <fullName evidence="1">Uncharacterized protein</fullName>
    </submittedName>
</protein>
<name>A0A8H7ZT50_9FUNG</name>
<proteinExistence type="predicted"/>